<protein>
    <submittedName>
        <fullName evidence="2">Flagellar basal body rod protein FlgC</fullName>
    </submittedName>
</protein>
<comment type="caution">
    <text evidence="2">The sequence shown here is derived from an EMBL/GenBank/DDBJ whole genome shotgun (WGS) entry which is preliminary data.</text>
</comment>
<keyword evidence="2" id="KW-0969">Cilium</keyword>
<dbReference type="Pfam" id="PF00460">
    <property type="entry name" value="Flg_bb_rod"/>
    <property type="match status" value="1"/>
</dbReference>
<organism evidence="2">
    <name type="scientific">Thermosulfidibacter takaii</name>
    <dbReference type="NCBI Taxonomy" id="412593"/>
    <lineage>
        <taxon>Bacteria</taxon>
        <taxon>Pseudomonadati</taxon>
        <taxon>Thermosulfidibacterota</taxon>
        <taxon>Thermosulfidibacteria</taxon>
        <taxon>Thermosulfidibacterales</taxon>
        <taxon>Thermosulfidibacteraceae</taxon>
    </lineage>
</organism>
<dbReference type="Proteomes" id="UP000885690">
    <property type="component" value="Unassembled WGS sequence"/>
</dbReference>
<name>A0A7C0Y8Z4_9BACT</name>
<reference evidence="2" key="1">
    <citation type="journal article" date="2020" name="mSystems">
        <title>Genome- and Community-Level Interaction Insights into Carbon Utilization and Element Cycling Functions of Hydrothermarchaeota in Hydrothermal Sediment.</title>
        <authorList>
            <person name="Zhou Z."/>
            <person name="Liu Y."/>
            <person name="Xu W."/>
            <person name="Pan J."/>
            <person name="Luo Z.H."/>
            <person name="Li M."/>
        </authorList>
    </citation>
    <scope>NUCLEOTIDE SEQUENCE [LARGE SCALE GENOMIC DNA]</scope>
    <source>
        <strain evidence="2">HyVt-115</strain>
    </source>
</reference>
<sequence length="36" mass="4001">MDLFGVFKIGASGLKIQRMRMDLIAANVANMETTRT</sequence>
<dbReference type="InterPro" id="IPR019776">
    <property type="entry name" value="Flagellar_basal_body_rod_CS"/>
</dbReference>
<gene>
    <name evidence="2" type="ORF">ENF32_04895</name>
</gene>
<dbReference type="AlphaFoldDB" id="A0A7C0Y8Z4"/>
<feature type="domain" description="Flagellar basal body rod protein N-terminal" evidence="1">
    <location>
        <begin position="9"/>
        <end position="35"/>
    </location>
</feature>
<dbReference type="PROSITE" id="PS00588">
    <property type="entry name" value="FLAGELLA_BB_ROD"/>
    <property type="match status" value="1"/>
</dbReference>
<dbReference type="InterPro" id="IPR001444">
    <property type="entry name" value="Flag_bb_rod_N"/>
</dbReference>
<evidence type="ECO:0000259" key="1">
    <source>
        <dbReference type="Pfam" id="PF00460"/>
    </source>
</evidence>
<proteinExistence type="predicted"/>
<evidence type="ECO:0000313" key="2">
    <source>
        <dbReference type="EMBL" id="HDD53386.1"/>
    </source>
</evidence>
<feature type="non-terminal residue" evidence="2">
    <location>
        <position position="36"/>
    </location>
</feature>
<keyword evidence="2" id="KW-0966">Cell projection</keyword>
<keyword evidence="2" id="KW-0282">Flagellum</keyword>
<accession>A0A7C0Y8Z4</accession>
<dbReference type="EMBL" id="DQWS01000181">
    <property type="protein sequence ID" value="HDD53386.1"/>
    <property type="molecule type" value="Genomic_DNA"/>
</dbReference>